<evidence type="ECO:0000313" key="2">
    <source>
        <dbReference type="Proteomes" id="UP000192342"/>
    </source>
</evidence>
<proteinExistence type="predicted"/>
<dbReference type="EMBL" id="AQQV01000002">
    <property type="protein sequence ID" value="ORE87070.1"/>
    <property type="molecule type" value="Genomic_DNA"/>
</dbReference>
<sequence length="582" mass="59294">MSFSPGSARLPGAQRGAAAVLASIMLVAMLAAAGFAIDMAQLYSAKRDLQKQANLSALNAARGAGGCLAPDDPRGRYNVAFSTVQTTLAQLNPQGATNPDMQVRLGRVDTAPGGLRAFAALPSSRAGEAYAVDVSLSRPAPRLVLPLPGISSDERPMLQARAVAAMAPSASFRVGGSLLSINQGYVSLLNAVLGALLGADPQLEVLGVNGLLATTVRLEELAVALGMHSVDQMLYSTLSLLDVLTGVLAVAVQSGSDGAAQALSQIANVAPDQPVVVGDSLSAGAALVSGVGNTVVNALDLVSSLLFQLGGSEITLGLPVNIPGIASAELALELAGLPVLGVGPALADESGYALTFAQSSQAQVDLSLNLLPLLGSPLAVNLQLDVVQSQAELLDVDCAGPQRSQPSVRLGLDAGLAALKIQNDGIRHPPLVNLLGLIQICAWTEQPPPGGLTYEERTLTGPFDPDNPELLARNTIEFGVGAGTQLSQLLSDVLDNTYVQFCPGSPLGPALNLILLPILSLLGLGSANGLLDLVEGLLTGVLSGILDPVLDPLLAMLGVSISGGEVTVLDVYMAPPALIEVN</sequence>
<protein>
    <submittedName>
        <fullName evidence="1">Membrane protein-like protein</fullName>
    </submittedName>
</protein>
<dbReference type="STRING" id="1317117.ATO7_08522"/>
<gene>
    <name evidence="1" type="ORF">ATO7_08522</name>
</gene>
<organism evidence="1 2">
    <name type="scientific">Oceanococcus atlanticus</name>
    <dbReference type="NCBI Taxonomy" id="1317117"/>
    <lineage>
        <taxon>Bacteria</taxon>
        <taxon>Pseudomonadati</taxon>
        <taxon>Pseudomonadota</taxon>
        <taxon>Gammaproteobacteria</taxon>
        <taxon>Chromatiales</taxon>
        <taxon>Oceanococcaceae</taxon>
        <taxon>Oceanococcus</taxon>
    </lineage>
</organism>
<name>A0A1Y1SDL0_9GAMM</name>
<dbReference type="Proteomes" id="UP000192342">
    <property type="component" value="Unassembled WGS sequence"/>
</dbReference>
<accession>A0A1Y1SDL0</accession>
<dbReference type="RefSeq" id="WP_083561272.1">
    <property type="nucleotide sequence ID" value="NZ_AQQV01000002.1"/>
</dbReference>
<reference evidence="1 2" key="1">
    <citation type="submission" date="2013-04" db="EMBL/GenBank/DDBJ databases">
        <title>Oceanococcus atlanticus 22II-S10r2 Genome Sequencing.</title>
        <authorList>
            <person name="Lai Q."/>
            <person name="Li G."/>
            <person name="Shao Z."/>
        </authorList>
    </citation>
    <scope>NUCLEOTIDE SEQUENCE [LARGE SCALE GENOMIC DNA]</scope>
    <source>
        <strain evidence="1 2">22II-S10r2</strain>
    </source>
</reference>
<evidence type="ECO:0000313" key="1">
    <source>
        <dbReference type="EMBL" id="ORE87070.1"/>
    </source>
</evidence>
<dbReference type="AlphaFoldDB" id="A0A1Y1SDL0"/>
<comment type="caution">
    <text evidence="1">The sequence shown here is derived from an EMBL/GenBank/DDBJ whole genome shotgun (WGS) entry which is preliminary data.</text>
</comment>
<dbReference type="OrthoDB" id="7057808at2"/>
<keyword evidence="2" id="KW-1185">Reference proteome</keyword>